<keyword evidence="3" id="KW-1185">Reference proteome</keyword>
<dbReference type="OrthoDB" id="9759899at2"/>
<dbReference type="EMBL" id="PXOH01000008">
    <property type="protein sequence ID" value="PSF37423.1"/>
    <property type="molecule type" value="Genomic_DNA"/>
</dbReference>
<evidence type="ECO:0000256" key="1">
    <source>
        <dbReference type="SAM" id="SignalP"/>
    </source>
</evidence>
<proteinExistence type="predicted"/>
<feature type="chain" id="PRO_5015674708" evidence="1">
    <location>
        <begin position="24"/>
        <end position="434"/>
    </location>
</feature>
<accession>A0A2T1LYF5</accession>
<dbReference type="PIRSF" id="PIRSF026449">
    <property type="entry name" value="UCP026449"/>
    <property type="match status" value="1"/>
</dbReference>
<gene>
    <name evidence="2" type="ORF">C7H19_09625</name>
</gene>
<dbReference type="InterPro" id="IPR019283">
    <property type="entry name" value="DUF2330"/>
</dbReference>
<dbReference type="Proteomes" id="UP000239001">
    <property type="component" value="Unassembled WGS sequence"/>
</dbReference>
<reference evidence="2 3" key="2">
    <citation type="submission" date="2018-03" db="EMBL/GenBank/DDBJ databases">
        <authorList>
            <person name="Keele B.F."/>
        </authorList>
    </citation>
    <scope>NUCLEOTIDE SEQUENCE [LARGE SCALE GENOMIC DNA]</scope>
    <source>
        <strain evidence="2 3">CCALA 016</strain>
    </source>
</reference>
<organism evidence="2 3">
    <name type="scientific">Aphanothece hegewaldii CCALA 016</name>
    <dbReference type="NCBI Taxonomy" id="2107694"/>
    <lineage>
        <taxon>Bacteria</taxon>
        <taxon>Bacillati</taxon>
        <taxon>Cyanobacteriota</taxon>
        <taxon>Cyanophyceae</taxon>
        <taxon>Oscillatoriophycideae</taxon>
        <taxon>Chroococcales</taxon>
        <taxon>Aphanothecaceae</taxon>
        <taxon>Aphanothece</taxon>
    </lineage>
</organism>
<feature type="signal peptide" evidence="1">
    <location>
        <begin position="1"/>
        <end position="23"/>
    </location>
</feature>
<dbReference type="RefSeq" id="WP_106456665.1">
    <property type="nucleotide sequence ID" value="NZ_PXOH01000008.1"/>
</dbReference>
<evidence type="ECO:0000313" key="2">
    <source>
        <dbReference type="EMBL" id="PSF37423.1"/>
    </source>
</evidence>
<name>A0A2T1LYF5_9CHRO</name>
<dbReference type="AlphaFoldDB" id="A0A2T1LYF5"/>
<protein>
    <submittedName>
        <fullName evidence="2">DUF2330 domain-containing protein</fullName>
    </submittedName>
</protein>
<reference evidence="2 3" key="1">
    <citation type="submission" date="2018-03" db="EMBL/GenBank/DDBJ databases">
        <title>The ancient ancestry and fast evolution of plastids.</title>
        <authorList>
            <person name="Moore K.R."/>
            <person name="Magnabosco C."/>
            <person name="Momper L."/>
            <person name="Gold D.A."/>
            <person name="Bosak T."/>
            <person name="Fournier G.P."/>
        </authorList>
    </citation>
    <scope>NUCLEOTIDE SEQUENCE [LARGE SCALE GENOMIC DNA]</scope>
    <source>
        <strain evidence="2 3">CCALA 016</strain>
    </source>
</reference>
<dbReference type="InterPro" id="IPR016838">
    <property type="entry name" value="UCP026449"/>
</dbReference>
<dbReference type="Pfam" id="PF10092">
    <property type="entry name" value="DUF2330"/>
    <property type="match status" value="1"/>
</dbReference>
<keyword evidence="1" id="KW-0732">Signal</keyword>
<sequence length="434" mass="49605">MKKISIILISIITLFLLTKPAFAFCGFYVAKADKSLYNKASQVVIARNGQRTVLTMANDYQGEMKDFALVVPVPVVLKEDQVNVGDATIIERLDAFSAPRLVEYFDPDPCIVYHIRENFPAAPSASEDRMSQKVSGNSALGVTVEEQFTVGEYDIVILSAKESNGLEIWLRQNGYKIPQGASALLQPYIRQNLKFFVAKVNLKEFAKTGFNSLRPLQMAYESPKFMLPIRLGMINSKGEQDLLVYLLSPKGRIELTNYRTVKVPSDAEIPEFVQQEFSNFYKAMFQKSYTQEGKKVAFLEYAWDMSNCDPCSAEPLNPEELKKAGVFWLNGNQYNSVFISRLHVRYSRTKFPEDLQFQETANQESFQGRYVMRRPFRGELKCSAAQSYKSGVRNRQEQEAQTLAKLTGWDINNIRSKINFIKASPLPWWRNLWN</sequence>
<evidence type="ECO:0000313" key="3">
    <source>
        <dbReference type="Proteomes" id="UP000239001"/>
    </source>
</evidence>
<comment type="caution">
    <text evidence="2">The sequence shown here is derived from an EMBL/GenBank/DDBJ whole genome shotgun (WGS) entry which is preliminary data.</text>
</comment>